<dbReference type="AlphaFoldDB" id="A0A914DSK9"/>
<name>A0A914DSK9_9BILA</name>
<reference evidence="3" key="1">
    <citation type="submission" date="2022-11" db="UniProtKB">
        <authorList>
            <consortium name="WormBaseParasite"/>
        </authorList>
    </citation>
    <scope>IDENTIFICATION</scope>
</reference>
<organism evidence="2 3">
    <name type="scientific">Acrobeloides nanus</name>
    <dbReference type="NCBI Taxonomy" id="290746"/>
    <lineage>
        <taxon>Eukaryota</taxon>
        <taxon>Metazoa</taxon>
        <taxon>Ecdysozoa</taxon>
        <taxon>Nematoda</taxon>
        <taxon>Chromadorea</taxon>
        <taxon>Rhabditida</taxon>
        <taxon>Tylenchina</taxon>
        <taxon>Cephalobomorpha</taxon>
        <taxon>Cephaloboidea</taxon>
        <taxon>Cephalobidae</taxon>
        <taxon>Acrobeloides</taxon>
    </lineage>
</organism>
<proteinExistence type="predicted"/>
<evidence type="ECO:0000256" key="1">
    <source>
        <dbReference type="SAM" id="MobiDB-lite"/>
    </source>
</evidence>
<evidence type="ECO:0000313" key="2">
    <source>
        <dbReference type="Proteomes" id="UP000887540"/>
    </source>
</evidence>
<dbReference type="Proteomes" id="UP000887540">
    <property type="component" value="Unplaced"/>
</dbReference>
<accession>A0A914DSK9</accession>
<protein>
    <submittedName>
        <fullName evidence="3">Uncharacterized protein</fullName>
    </submittedName>
</protein>
<feature type="region of interest" description="Disordered" evidence="1">
    <location>
        <begin position="1"/>
        <end position="40"/>
    </location>
</feature>
<keyword evidence="2" id="KW-1185">Reference proteome</keyword>
<evidence type="ECO:0000313" key="3">
    <source>
        <dbReference type="WBParaSite" id="ACRNAN_scaffold3498.g24868.t1"/>
    </source>
</evidence>
<dbReference type="WBParaSite" id="ACRNAN_scaffold3498.g24868.t1">
    <property type="protein sequence ID" value="ACRNAN_scaffold3498.g24868.t1"/>
    <property type="gene ID" value="ACRNAN_scaffold3498.g24868"/>
</dbReference>
<sequence length="105" mass="11571">MAETQASVPPYDRDIEIGAPPPYMGEMGAPPPYEEATSRPSLYIPNEPVTRLAIDDLLVSFQSESVSRVDEVSATISQEEEEDSCRINSITILNPEKSFQNKIGL</sequence>
<feature type="compositionally biased region" description="Pro residues" evidence="1">
    <location>
        <begin position="19"/>
        <end position="33"/>
    </location>
</feature>